<dbReference type="KEGG" id="pej:FYC62_13855"/>
<evidence type="ECO:0000313" key="3">
    <source>
        <dbReference type="Proteomes" id="UP000323653"/>
    </source>
</evidence>
<keyword evidence="3" id="KW-1185">Reference proteome</keyword>
<sequence length="163" mass="18683">MKSAEEKIWNYIDGLCSQEEALEIERLLQEDIAFQNLYQEILSFDENLKLTDLEEPSMGFTFQVMDKIRLQAQPLSLKAQVDKRIIYGIAASFILILGFIMAVAIAQTNWSASSGYFDFSLNYDAFKIGEGFSRTAIQAFLFFDIIMMLLTADYLLRKKSKLS</sequence>
<evidence type="ECO:0008006" key="4">
    <source>
        <dbReference type="Google" id="ProtNLM"/>
    </source>
</evidence>
<gene>
    <name evidence="2" type="ORF">FYC62_13855</name>
</gene>
<accession>A0A5C0VKF3</accession>
<dbReference type="EMBL" id="CP043329">
    <property type="protein sequence ID" value="QEK52617.1"/>
    <property type="molecule type" value="Genomic_DNA"/>
</dbReference>
<dbReference type="RefSeq" id="WP_149075362.1">
    <property type="nucleotide sequence ID" value="NZ_CP043329.1"/>
</dbReference>
<keyword evidence="1" id="KW-0812">Transmembrane</keyword>
<keyword evidence="1" id="KW-1133">Transmembrane helix</keyword>
<feature type="transmembrane region" description="Helical" evidence="1">
    <location>
        <begin position="85"/>
        <end position="106"/>
    </location>
</feature>
<proteinExistence type="predicted"/>
<keyword evidence="1" id="KW-0472">Membrane</keyword>
<organism evidence="2 3">
    <name type="scientific">Pedobacter aquae</name>
    <dbReference type="NCBI Taxonomy" id="2605747"/>
    <lineage>
        <taxon>Bacteria</taxon>
        <taxon>Pseudomonadati</taxon>
        <taxon>Bacteroidota</taxon>
        <taxon>Sphingobacteriia</taxon>
        <taxon>Sphingobacteriales</taxon>
        <taxon>Sphingobacteriaceae</taxon>
        <taxon>Pedobacter</taxon>
    </lineage>
</organism>
<protein>
    <recommendedName>
        <fullName evidence="4">Zf-HC2 domain-containing protein</fullName>
    </recommendedName>
</protein>
<name>A0A5C0VKF3_9SPHI</name>
<feature type="transmembrane region" description="Helical" evidence="1">
    <location>
        <begin position="136"/>
        <end position="156"/>
    </location>
</feature>
<dbReference type="Proteomes" id="UP000323653">
    <property type="component" value="Chromosome"/>
</dbReference>
<dbReference type="AlphaFoldDB" id="A0A5C0VKF3"/>
<reference evidence="2 3" key="1">
    <citation type="submission" date="2019-08" db="EMBL/GenBank/DDBJ databases">
        <title>Pedobacter sp. nov., isolated from Han river, South Korea.</title>
        <authorList>
            <person name="Lee D.-H."/>
            <person name="Kim Y.-S."/>
            <person name="Hwang E.-M."/>
            <person name="Le Tran T.C."/>
            <person name="Cha C.-J."/>
        </authorList>
    </citation>
    <scope>NUCLEOTIDE SEQUENCE [LARGE SCALE GENOMIC DNA]</scope>
    <source>
        <strain evidence="2 3">CJ43</strain>
    </source>
</reference>
<evidence type="ECO:0000256" key="1">
    <source>
        <dbReference type="SAM" id="Phobius"/>
    </source>
</evidence>
<evidence type="ECO:0000313" key="2">
    <source>
        <dbReference type="EMBL" id="QEK52617.1"/>
    </source>
</evidence>